<evidence type="ECO:0008006" key="5">
    <source>
        <dbReference type="Google" id="ProtNLM"/>
    </source>
</evidence>
<keyword evidence="2" id="KW-0812">Transmembrane</keyword>
<protein>
    <recommendedName>
        <fullName evidence="5">Extracellular membrane protein CFEM domain-containing protein</fullName>
    </recommendedName>
</protein>
<comment type="caution">
    <text evidence="3">The sequence shown here is derived from an EMBL/GenBank/DDBJ whole genome shotgun (WGS) entry which is preliminary data.</text>
</comment>
<evidence type="ECO:0000313" key="3">
    <source>
        <dbReference type="EMBL" id="KAL0473221.1"/>
    </source>
</evidence>
<proteinExistence type="predicted"/>
<feature type="transmembrane region" description="Helical" evidence="2">
    <location>
        <begin position="21"/>
        <end position="47"/>
    </location>
</feature>
<evidence type="ECO:0000256" key="1">
    <source>
        <dbReference type="SAM" id="MobiDB-lite"/>
    </source>
</evidence>
<dbReference type="EMBL" id="JAVLET010000002">
    <property type="protein sequence ID" value="KAL0473221.1"/>
    <property type="molecule type" value="Genomic_DNA"/>
</dbReference>
<name>A0ABR3DKM3_NEUIN</name>
<dbReference type="Proteomes" id="UP001451303">
    <property type="component" value="Unassembled WGS sequence"/>
</dbReference>
<accession>A0ABR3DKM3</accession>
<reference evidence="3 4" key="1">
    <citation type="submission" date="2023-09" db="EMBL/GenBank/DDBJ databases">
        <title>Multi-omics analysis of a traditional fermented food reveals byproduct-associated fungal strains for waste-to-food upcycling.</title>
        <authorList>
            <consortium name="Lawrence Berkeley National Laboratory"/>
            <person name="Rekdal V.M."/>
            <person name="Villalobos-Escobedo J.M."/>
            <person name="Rodriguez-Valeron N."/>
            <person name="Garcia M.O."/>
            <person name="Vasquez D.P."/>
            <person name="Damayanti I."/>
            <person name="Sorensen P.M."/>
            <person name="Baidoo E.E."/>
            <person name="De Carvalho A.C."/>
            <person name="Riley R."/>
            <person name="Lipzen A."/>
            <person name="He G."/>
            <person name="Yan M."/>
            <person name="Haridas S."/>
            <person name="Daum C."/>
            <person name="Yoshinaga Y."/>
            <person name="Ng V."/>
            <person name="Grigoriev I.V."/>
            <person name="Munk R."/>
            <person name="Nuraida L."/>
            <person name="Wijaya C.H."/>
            <person name="Morales P.-C."/>
            <person name="Keasling J.D."/>
        </authorList>
    </citation>
    <scope>NUCLEOTIDE SEQUENCE [LARGE SCALE GENOMIC DNA]</scope>
    <source>
        <strain evidence="3 4">FGSC 2613</strain>
    </source>
</reference>
<keyword evidence="2" id="KW-1133">Transmembrane helix</keyword>
<keyword evidence="4" id="KW-1185">Reference proteome</keyword>
<gene>
    <name evidence="3" type="ORF">QR685DRAFT_560382</name>
</gene>
<evidence type="ECO:0000313" key="4">
    <source>
        <dbReference type="Proteomes" id="UP001451303"/>
    </source>
</evidence>
<keyword evidence="2" id="KW-0472">Membrane</keyword>
<organism evidence="3 4">
    <name type="scientific">Neurospora intermedia</name>
    <dbReference type="NCBI Taxonomy" id="5142"/>
    <lineage>
        <taxon>Eukaryota</taxon>
        <taxon>Fungi</taxon>
        <taxon>Dikarya</taxon>
        <taxon>Ascomycota</taxon>
        <taxon>Pezizomycotina</taxon>
        <taxon>Sordariomycetes</taxon>
        <taxon>Sordariomycetidae</taxon>
        <taxon>Sordariales</taxon>
        <taxon>Sordariaceae</taxon>
        <taxon>Neurospora</taxon>
    </lineage>
</organism>
<sequence length="236" mass="26347">MAFTRPVETPFFPRLPRVSPCFILWGILFSILLITPLVSLFFPSLFFECVTIPTNNTQDDIKPSAEGPGSFFDRITHVQHSHVLLASPTIAASTTTTMTTTSTTVSAPKSPITRLPRSSPRAFHIHRRQYFNVHGQPIQTVHLDDVLPWPLDDHFPMGTDNEIPGVLAACAQPCLKKAVELNTYCGDPLDIECTCRPDVRGIIEAASDECCREACDDGTPEVYWRPCLHEDDPLHY</sequence>
<feature type="region of interest" description="Disordered" evidence="1">
    <location>
        <begin position="96"/>
        <end position="116"/>
    </location>
</feature>
<feature type="compositionally biased region" description="Low complexity" evidence="1">
    <location>
        <begin position="96"/>
        <end position="107"/>
    </location>
</feature>
<evidence type="ECO:0000256" key="2">
    <source>
        <dbReference type="SAM" id="Phobius"/>
    </source>
</evidence>